<feature type="region of interest" description="Disordered" evidence="5">
    <location>
        <begin position="309"/>
        <end position="471"/>
    </location>
</feature>
<evidence type="ECO:0000256" key="5">
    <source>
        <dbReference type="SAM" id="MobiDB-lite"/>
    </source>
</evidence>
<dbReference type="AlphaFoldDB" id="A0AAD5ZPW8"/>
<dbReference type="PANTHER" id="PTHR45625:SF6">
    <property type="entry name" value="SPLICEOSOME-ASSOCIATED PROTEIN CWC27 HOMOLOG"/>
    <property type="match status" value="1"/>
</dbReference>
<dbReference type="PROSITE" id="PS00170">
    <property type="entry name" value="CSA_PPIASE_1"/>
    <property type="match status" value="1"/>
</dbReference>
<dbReference type="GO" id="GO:0006457">
    <property type="term" value="P:protein folding"/>
    <property type="evidence" value="ECO:0007669"/>
    <property type="project" value="InterPro"/>
</dbReference>
<feature type="region of interest" description="Disordered" evidence="5">
    <location>
        <begin position="236"/>
        <end position="297"/>
    </location>
</feature>
<dbReference type="PANTHER" id="PTHR45625">
    <property type="entry name" value="PEPTIDYL-PROLYL CIS-TRANS ISOMERASE-RELATED"/>
    <property type="match status" value="1"/>
</dbReference>
<dbReference type="EMBL" id="JAMRDG010000001">
    <property type="protein sequence ID" value="KAJ3701912.1"/>
    <property type="molecule type" value="Genomic_DNA"/>
</dbReference>
<accession>A0AAD5ZPW8</accession>
<dbReference type="GO" id="GO:0003755">
    <property type="term" value="F:peptidyl-prolyl cis-trans isomerase activity"/>
    <property type="evidence" value="ECO:0007669"/>
    <property type="project" value="InterPro"/>
</dbReference>
<feature type="coiled-coil region" evidence="4">
    <location>
        <begin position="204"/>
        <end position="231"/>
    </location>
</feature>
<keyword evidence="4" id="KW-0175">Coiled coil</keyword>
<gene>
    <name evidence="7" type="ORF">LUZ61_005617</name>
</gene>
<feature type="compositionally biased region" description="Basic and acidic residues" evidence="5">
    <location>
        <begin position="459"/>
        <end position="471"/>
    </location>
</feature>
<feature type="compositionally biased region" description="Acidic residues" evidence="5">
    <location>
        <begin position="283"/>
        <end position="296"/>
    </location>
</feature>
<dbReference type="PRINTS" id="PR00153">
    <property type="entry name" value="CSAPPISMRASE"/>
</dbReference>
<feature type="compositionally biased region" description="Basic and acidic residues" evidence="5">
    <location>
        <begin position="404"/>
        <end position="417"/>
    </location>
</feature>
<dbReference type="PROSITE" id="PS50072">
    <property type="entry name" value="CSA_PPIASE_2"/>
    <property type="match status" value="1"/>
</dbReference>
<feature type="compositionally biased region" description="Basic and acidic residues" evidence="5">
    <location>
        <begin position="266"/>
        <end position="282"/>
    </location>
</feature>
<organism evidence="7 8">
    <name type="scientific">Rhynchospora tenuis</name>
    <dbReference type="NCBI Taxonomy" id="198213"/>
    <lineage>
        <taxon>Eukaryota</taxon>
        <taxon>Viridiplantae</taxon>
        <taxon>Streptophyta</taxon>
        <taxon>Embryophyta</taxon>
        <taxon>Tracheophyta</taxon>
        <taxon>Spermatophyta</taxon>
        <taxon>Magnoliopsida</taxon>
        <taxon>Liliopsida</taxon>
        <taxon>Poales</taxon>
        <taxon>Cyperaceae</taxon>
        <taxon>Cyperoideae</taxon>
        <taxon>Rhynchosporeae</taxon>
        <taxon>Rhynchospora</taxon>
    </lineage>
</organism>
<feature type="compositionally biased region" description="Basic residues" evidence="5">
    <location>
        <begin position="327"/>
        <end position="340"/>
    </location>
</feature>
<dbReference type="InterPro" id="IPR002130">
    <property type="entry name" value="Cyclophilin-type_PPIase_dom"/>
</dbReference>
<evidence type="ECO:0000256" key="1">
    <source>
        <dbReference type="ARBA" id="ARBA00004123"/>
    </source>
</evidence>
<dbReference type="InterPro" id="IPR029000">
    <property type="entry name" value="Cyclophilin-like_dom_sf"/>
</dbReference>
<comment type="caution">
    <text evidence="7">The sequence shown here is derived from an EMBL/GenBank/DDBJ whole genome shotgun (WGS) entry which is preliminary data.</text>
</comment>
<evidence type="ECO:0000313" key="8">
    <source>
        <dbReference type="Proteomes" id="UP001210211"/>
    </source>
</evidence>
<evidence type="ECO:0000256" key="4">
    <source>
        <dbReference type="SAM" id="Coils"/>
    </source>
</evidence>
<comment type="subcellular location">
    <subcellularLocation>
        <location evidence="1">Nucleus</location>
    </subcellularLocation>
</comment>
<feature type="compositionally biased region" description="Basic and acidic residues" evidence="5">
    <location>
        <begin position="236"/>
        <end position="258"/>
    </location>
</feature>
<evidence type="ECO:0000259" key="6">
    <source>
        <dbReference type="PROSITE" id="PS50072"/>
    </source>
</evidence>
<dbReference type="Pfam" id="PF00160">
    <property type="entry name" value="Pro_isomerase"/>
    <property type="match status" value="1"/>
</dbReference>
<evidence type="ECO:0000313" key="7">
    <source>
        <dbReference type="EMBL" id="KAJ3701912.1"/>
    </source>
</evidence>
<dbReference type="FunFam" id="2.40.100.10:FF:000007">
    <property type="entry name" value="Peptidyl-prolyl cis-trans isomerase CWC27 homolog"/>
    <property type="match status" value="1"/>
</dbReference>
<dbReference type="Proteomes" id="UP001210211">
    <property type="component" value="Unassembled WGS sequence"/>
</dbReference>
<dbReference type="InterPro" id="IPR044666">
    <property type="entry name" value="Cyclophilin_A-like"/>
</dbReference>
<evidence type="ECO:0000256" key="3">
    <source>
        <dbReference type="ARBA" id="ARBA00023242"/>
    </source>
</evidence>
<keyword evidence="2" id="KW-0143">Chaperone</keyword>
<feature type="compositionally biased region" description="Basic and acidic residues" evidence="5">
    <location>
        <begin position="312"/>
        <end position="326"/>
    </location>
</feature>
<dbReference type="InterPro" id="IPR020892">
    <property type="entry name" value="Cyclophilin-type_PPIase_CS"/>
</dbReference>
<dbReference type="GO" id="GO:0071013">
    <property type="term" value="C:catalytic step 2 spliceosome"/>
    <property type="evidence" value="ECO:0007669"/>
    <property type="project" value="TreeGrafter"/>
</dbReference>
<proteinExistence type="predicted"/>
<reference evidence="7 8" key="1">
    <citation type="journal article" date="2022" name="Cell">
        <title>Repeat-based holocentromeres influence genome architecture and karyotype evolution.</title>
        <authorList>
            <person name="Hofstatter P.G."/>
            <person name="Thangavel G."/>
            <person name="Lux T."/>
            <person name="Neumann P."/>
            <person name="Vondrak T."/>
            <person name="Novak P."/>
            <person name="Zhang M."/>
            <person name="Costa L."/>
            <person name="Castellani M."/>
            <person name="Scott A."/>
            <person name="Toegelov H."/>
            <person name="Fuchs J."/>
            <person name="Mata-Sucre Y."/>
            <person name="Dias Y."/>
            <person name="Vanzela A.L.L."/>
            <person name="Huettel B."/>
            <person name="Almeida C.C.S."/>
            <person name="Simkova H."/>
            <person name="Souza G."/>
            <person name="Pedrosa-Harand A."/>
            <person name="Macas J."/>
            <person name="Mayer K.F.X."/>
            <person name="Houben A."/>
            <person name="Marques A."/>
        </authorList>
    </citation>
    <scope>NUCLEOTIDE SEQUENCE [LARGE SCALE GENOMIC DNA]</scope>
    <source>
        <strain evidence="7">RhyTen1mFocal</strain>
    </source>
</reference>
<dbReference type="CDD" id="cd01925">
    <property type="entry name" value="cyclophilin_CeCYP16-like"/>
    <property type="match status" value="1"/>
</dbReference>
<keyword evidence="8" id="KW-1185">Reference proteome</keyword>
<name>A0AAD5ZPW8_9POAL</name>
<protein>
    <recommendedName>
        <fullName evidence="6">PPIase cyclophilin-type domain-containing protein</fullName>
    </recommendedName>
</protein>
<feature type="compositionally biased region" description="Basic and acidic residues" evidence="5">
    <location>
        <begin position="370"/>
        <end position="380"/>
    </location>
</feature>
<keyword evidence="3" id="KW-0539">Nucleus</keyword>
<feature type="domain" description="PPIase cyclophilin-type" evidence="6">
    <location>
        <begin position="19"/>
        <end position="167"/>
    </location>
</feature>
<evidence type="ECO:0000256" key="2">
    <source>
        <dbReference type="ARBA" id="ARBA00023186"/>
    </source>
</evidence>
<dbReference type="SUPFAM" id="SSF50891">
    <property type="entry name" value="Cyclophilin-like"/>
    <property type="match status" value="1"/>
</dbReference>
<dbReference type="Gene3D" id="2.40.100.10">
    <property type="entry name" value="Cyclophilin-like"/>
    <property type="match status" value="1"/>
</dbReference>
<sequence length="508" mass="57885">MSTIYVLEPPTKGKVVVKTTMGPLDIELWPKEAPKAVRNFVQLCLEGYYDRTIFHRVIKSFLIQGGDPTGSGTGGESIYGAPFADEFHSRLRFNHRGLVACANAGRPNSNGSQFFITLDRSEWLDKKSTIFGKVTGDSIYNLLRLGEVDTDKDDRPLVPPKILSVEVLWNPFDDIVPRQKPQLPAKTDTEIKQEKKKAVKQLNVLSFGEEVEEEEKEAEAVKDKIKSIHDVLDDPRFLKEDPQKEQLTEEQVEKKKEAVLSVREALSSKKNEVGDAERHDDDLHDDDDDDGDDDGVMFDLKMRSQVLKKRRELGDATVRDKPPVDKLKRKAQQKSPPRRKKDSDNSDESDNEVQKAGKLSLKKKGIGSEARVERFAKADSDLQLLNKAEQERQLQKQRKRRHQGREDSTLARLERFKASLSNKSADTSVSTNKESKSENENDDDLSGWRSTKLQFVRDSSGKNEMARKDDPNDYVVFDPLLEKGKEKFNKMQAKMKRRDREWAGQSLT</sequence>
<feature type="compositionally biased region" description="Polar residues" evidence="5">
    <location>
        <begin position="419"/>
        <end position="432"/>
    </location>
</feature>